<evidence type="ECO:0000313" key="2">
    <source>
        <dbReference type="EMBL" id="SFL96574.1"/>
    </source>
</evidence>
<dbReference type="InterPro" id="IPR003607">
    <property type="entry name" value="HD/PDEase_dom"/>
</dbReference>
<dbReference type="STRING" id="1123291.SAMN04490355_102860"/>
<organism evidence="2 3">
    <name type="scientific">Pelosinus propionicus DSM 13327</name>
    <dbReference type="NCBI Taxonomy" id="1123291"/>
    <lineage>
        <taxon>Bacteria</taxon>
        <taxon>Bacillati</taxon>
        <taxon>Bacillota</taxon>
        <taxon>Negativicutes</taxon>
        <taxon>Selenomonadales</taxon>
        <taxon>Sporomusaceae</taxon>
        <taxon>Pelosinus</taxon>
    </lineage>
</organism>
<dbReference type="PANTHER" id="PTHR43155:SF2">
    <property type="entry name" value="CYCLIC DI-GMP PHOSPHODIESTERASE PA4108"/>
    <property type="match status" value="1"/>
</dbReference>
<dbReference type="SUPFAM" id="SSF109604">
    <property type="entry name" value="HD-domain/PDEase-like"/>
    <property type="match status" value="1"/>
</dbReference>
<dbReference type="Pfam" id="PF13487">
    <property type="entry name" value="HD_5"/>
    <property type="match status" value="1"/>
</dbReference>
<dbReference type="Proteomes" id="UP000199520">
    <property type="component" value="Unassembled WGS sequence"/>
</dbReference>
<dbReference type="EMBL" id="FOTS01000028">
    <property type="protein sequence ID" value="SFL96574.1"/>
    <property type="molecule type" value="Genomic_DNA"/>
</dbReference>
<dbReference type="PANTHER" id="PTHR43155">
    <property type="entry name" value="CYCLIC DI-GMP PHOSPHODIESTERASE PA4108-RELATED"/>
    <property type="match status" value="1"/>
</dbReference>
<dbReference type="AlphaFoldDB" id="A0A1I4M048"/>
<dbReference type="SMART" id="SM00471">
    <property type="entry name" value="HDc"/>
    <property type="match status" value="1"/>
</dbReference>
<proteinExistence type="predicted"/>
<feature type="domain" description="HD-GYP" evidence="1">
    <location>
        <begin position="147"/>
        <end position="344"/>
    </location>
</feature>
<dbReference type="Gene3D" id="1.10.3210.10">
    <property type="entry name" value="Hypothetical protein af1432"/>
    <property type="match status" value="1"/>
</dbReference>
<dbReference type="CDD" id="cd00077">
    <property type="entry name" value="HDc"/>
    <property type="match status" value="1"/>
</dbReference>
<accession>A0A1I4M048</accession>
<evidence type="ECO:0000313" key="3">
    <source>
        <dbReference type="Proteomes" id="UP000199520"/>
    </source>
</evidence>
<sequence length="416" mass="47566">MVQVHFLHIYCLRCFKYLAFSSDIINRMSKQRVYRRRRILIQSVTIDDIQPGMYLSKPLMSADGTVLLHEGIVMKERYIEYLRNKGFTSLFVGEPQIQEIIALEEDFYGPEYKKEALGAAREAIHHFKVGKGVNLNKVKSLVSDWINQLGEKPENMMNLLDIRRKKGYMFSHAVNTCILSIMTGIAMGYNAKQLDELGLAAILHDVGKIKFSKNVARQFPGYLTRREKEEYKRHPFYSLEILRRNNTVSVNVLNACFQHHERWNGSGYPMGLKGDSISEYAQIISIADVYERLIVGMPHRLPTPVYYAAAILSKAAGEYFNPVIVDKFNQNVAIYPIGKTVRLNNKQSGVILGVDLKNKTTPVVRITSSQDGQDIDRIVELDLIKTPELFIVDFEEVPPSYSQIHADQAYISHVKE</sequence>
<dbReference type="InterPro" id="IPR037522">
    <property type="entry name" value="HD_GYP_dom"/>
</dbReference>
<gene>
    <name evidence="2" type="ORF">SAMN04490355_102860</name>
</gene>
<evidence type="ECO:0000259" key="1">
    <source>
        <dbReference type="PROSITE" id="PS51832"/>
    </source>
</evidence>
<protein>
    <submittedName>
        <fullName evidence="2">HD-GYP domain, c-di-GMP phosphodiesterase class II (Or its inactivated variant)</fullName>
    </submittedName>
</protein>
<name>A0A1I4M048_9FIRM</name>
<keyword evidence="3" id="KW-1185">Reference proteome</keyword>
<reference evidence="3" key="1">
    <citation type="submission" date="2016-10" db="EMBL/GenBank/DDBJ databases">
        <authorList>
            <person name="Varghese N."/>
            <person name="Submissions S."/>
        </authorList>
    </citation>
    <scope>NUCLEOTIDE SEQUENCE [LARGE SCALE GENOMIC DNA]</scope>
    <source>
        <strain evidence="3">DSM 13327</strain>
    </source>
</reference>
<dbReference type="PROSITE" id="PS51832">
    <property type="entry name" value="HD_GYP"/>
    <property type="match status" value="1"/>
</dbReference>